<accession>A0A2P2NDV3</accession>
<name>A0A2P2NDV3_RHIMU</name>
<proteinExistence type="predicted"/>
<dbReference type="AlphaFoldDB" id="A0A2P2NDV3"/>
<sequence>MGELYFHSVNLLLLLLLILQNVLIFSSLIVNIYT</sequence>
<evidence type="ECO:0000313" key="2">
    <source>
        <dbReference type="EMBL" id="MBX40619.1"/>
    </source>
</evidence>
<evidence type="ECO:0000256" key="1">
    <source>
        <dbReference type="SAM" id="Phobius"/>
    </source>
</evidence>
<keyword evidence="1" id="KW-0812">Transmembrane</keyword>
<reference evidence="2" key="1">
    <citation type="submission" date="2018-02" db="EMBL/GenBank/DDBJ databases">
        <title>Rhizophora mucronata_Transcriptome.</title>
        <authorList>
            <person name="Meera S.P."/>
            <person name="Sreeshan A."/>
            <person name="Augustine A."/>
        </authorList>
    </citation>
    <scope>NUCLEOTIDE SEQUENCE</scope>
    <source>
        <tissue evidence="2">Leaf</tissue>
    </source>
</reference>
<dbReference type="EMBL" id="GGEC01060135">
    <property type="protein sequence ID" value="MBX40619.1"/>
    <property type="molecule type" value="Transcribed_RNA"/>
</dbReference>
<keyword evidence="1" id="KW-0472">Membrane</keyword>
<keyword evidence="1" id="KW-1133">Transmembrane helix</keyword>
<organism evidence="2">
    <name type="scientific">Rhizophora mucronata</name>
    <name type="common">Asiatic mangrove</name>
    <dbReference type="NCBI Taxonomy" id="61149"/>
    <lineage>
        <taxon>Eukaryota</taxon>
        <taxon>Viridiplantae</taxon>
        <taxon>Streptophyta</taxon>
        <taxon>Embryophyta</taxon>
        <taxon>Tracheophyta</taxon>
        <taxon>Spermatophyta</taxon>
        <taxon>Magnoliopsida</taxon>
        <taxon>eudicotyledons</taxon>
        <taxon>Gunneridae</taxon>
        <taxon>Pentapetalae</taxon>
        <taxon>rosids</taxon>
        <taxon>fabids</taxon>
        <taxon>Malpighiales</taxon>
        <taxon>Rhizophoraceae</taxon>
        <taxon>Rhizophora</taxon>
    </lineage>
</organism>
<feature type="transmembrane region" description="Helical" evidence="1">
    <location>
        <begin position="12"/>
        <end position="33"/>
    </location>
</feature>
<protein>
    <submittedName>
        <fullName evidence="2">Uncharacterized protein</fullName>
    </submittedName>
</protein>